<dbReference type="EMBL" id="GBRH01244213">
    <property type="protein sequence ID" value="JAD53682.1"/>
    <property type="molecule type" value="Transcribed_RNA"/>
</dbReference>
<organism evidence="1">
    <name type="scientific">Arundo donax</name>
    <name type="common">Giant reed</name>
    <name type="synonym">Donax arundinaceus</name>
    <dbReference type="NCBI Taxonomy" id="35708"/>
    <lineage>
        <taxon>Eukaryota</taxon>
        <taxon>Viridiplantae</taxon>
        <taxon>Streptophyta</taxon>
        <taxon>Embryophyta</taxon>
        <taxon>Tracheophyta</taxon>
        <taxon>Spermatophyta</taxon>
        <taxon>Magnoliopsida</taxon>
        <taxon>Liliopsida</taxon>
        <taxon>Poales</taxon>
        <taxon>Poaceae</taxon>
        <taxon>PACMAD clade</taxon>
        <taxon>Arundinoideae</taxon>
        <taxon>Arundineae</taxon>
        <taxon>Arundo</taxon>
    </lineage>
</organism>
<reference evidence="1" key="2">
    <citation type="journal article" date="2015" name="Data Brief">
        <title>Shoot transcriptome of the giant reed, Arundo donax.</title>
        <authorList>
            <person name="Barrero R.A."/>
            <person name="Guerrero F.D."/>
            <person name="Moolhuijzen P."/>
            <person name="Goolsby J.A."/>
            <person name="Tidwell J."/>
            <person name="Bellgard S.E."/>
            <person name="Bellgard M.I."/>
        </authorList>
    </citation>
    <scope>NUCLEOTIDE SEQUENCE</scope>
    <source>
        <tissue evidence="1">Shoot tissue taken approximately 20 cm above the soil surface</tissue>
    </source>
</reference>
<dbReference type="AlphaFoldDB" id="A0A0A9B302"/>
<protein>
    <submittedName>
        <fullName evidence="1">Uncharacterized protein</fullName>
    </submittedName>
</protein>
<evidence type="ECO:0000313" key="1">
    <source>
        <dbReference type="EMBL" id="JAD53682.1"/>
    </source>
</evidence>
<sequence length="18" mass="2173">MWYPLALLSFQVLKRLHG</sequence>
<accession>A0A0A9B302</accession>
<name>A0A0A9B302_ARUDO</name>
<proteinExistence type="predicted"/>
<reference evidence="1" key="1">
    <citation type="submission" date="2014-09" db="EMBL/GenBank/DDBJ databases">
        <authorList>
            <person name="Magalhaes I.L.F."/>
            <person name="Oliveira U."/>
            <person name="Santos F.R."/>
            <person name="Vidigal T.H.D.A."/>
            <person name="Brescovit A.D."/>
            <person name="Santos A.J."/>
        </authorList>
    </citation>
    <scope>NUCLEOTIDE SEQUENCE</scope>
    <source>
        <tissue evidence="1">Shoot tissue taken approximately 20 cm above the soil surface</tissue>
    </source>
</reference>